<dbReference type="EMBL" id="AP012273">
    <property type="protein sequence ID" value="BAO43432.1"/>
    <property type="molecule type" value="Genomic_DNA"/>
</dbReference>
<feature type="domain" description="PpiC" evidence="7">
    <location>
        <begin position="140"/>
        <end position="241"/>
    </location>
</feature>
<dbReference type="InterPro" id="IPR050245">
    <property type="entry name" value="PrsA_foldase"/>
</dbReference>
<accession>A0A7U6JH30</accession>
<protein>
    <recommendedName>
        <fullName evidence="3">peptidylprolyl isomerase</fullName>
        <ecNumber evidence="3">5.2.1.8</ecNumber>
    </recommendedName>
</protein>
<proteinExistence type="inferred from homology"/>
<evidence type="ECO:0000256" key="5">
    <source>
        <dbReference type="PROSITE-ProRule" id="PRU00278"/>
    </source>
</evidence>
<evidence type="ECO:0000259" key="7">
    <source>
        <dbReference type="PROSITE" id="PS50198"/>
    </source>
</evidence>
<sequence length="303" mass="34464">MSMRKTFVFALMLLPCFAFAFDDDGKVLIDGPEADLTLGELRQALLTVPEDVRGLILTQPQKIRNIMDSTYMVKVGAERALKKGLDKDPVLQAKLWNYRLNLLAAADVKDVQHRMIGNDVDYEAVAREQYLVQQDKFRKPAEYEASHILFTITKDGRNEEQQLAKLSRLREDIVKGKITFAEAAKKFSMDDGTASKGGSLGKFEEGRMVPAFEKALKHLKPGDISQPVKTRYGLHLILLQGKTEPKVRPFEEVKEQIIEEARKKAENDIKIDYWLKVKNDPKAKVDEQLFKSFMAKPVVLEKP</sequence>
<dbReference type="Proteomes" id="UP000031631">
    <property type="component" value="Chromosome"/>
</dbReference>
<gene>
    <name evidence="8" type="ORF">TBH_C0487</name>
</gene>
<keyword evidence="6" id="KW-0732">Signal</keyword>
<dbReference type="PROSITE" id="PS01096">
    <property type="entry name" value="PPIC_PPIASE_1"/>
    <property type="match status" value="1"/>
</dbReference>
<dbReference type="Pfam" id="PF00639">
    <property type="entry name" value="Rotamase"/>
    <property type="match status" value="1"/>
</dbReference>
<dbReference type="InterPro" id="IPR023058">
    <property type="entry name" value="PPIase_PpiC_CS"/>
</dbReference>
<dbReference type="PANTHER" id="PTHR47245">
    <property type="entry name" value="PEPTIDYLPROLYL ISOMERASE"/>
    <property type="match status" value="1"/>
</dbReference>
<dbReference type="InterPro" id="IPR046357">
    <property type="entry name" value="PPIase_dom_sf"/>
</dbReference>
<dbReference type="GO" id="GO:0003755">
    <property type="term" value="F:peptidyl-prolyl cis-trans isomerase activity"/>
    <property type="evidence" value="ECO:0007669"/>
    <property type="project" value="UniProtKB-KW"/>
</dbReference>
<keyword evidence="5 8" id="KW-0413">Isomerase</keyword>
<dbReference type="InterPro" id="IPR000297">
    <property type="entry name" value="PPIase_PpiC"/>
</dbReference>
<evidence type="ECO:0000256" key="6">
    <source>
        <dbReference type="SAM" id="SignalP"/>
    </source>
</evidence>
<keyword evidence="9" id="KW-1185">Reference proteome</keyword>
<evidence type="ECO:0000313" key="8">
    <source>
        <dbReference type="EMBL" id="BAO43432.1"/>
    </source>
</evidence>
<evidence type="ECO:0000256" key="4">
    <source>
        <dbReference type="ARBA" id="ARBA00023110"/>
    </source>
</evidence>
<dbReference type="SUPFAM" id="SSF54534">
    <property type="entry name" value="FKBP-like"/>
    <property type="match status" value="1"/>
</dbReference>
<name>A0A7U6JH30_9GAMM</name>
<evidence type="ECO:0000313" key="9">
    <source>
        <dbReference type="Proteomes" id="UP000031631"/>
    </source>
</evidence>
<organism evidence="8 9">
    <name type="scientific">Thiolapillus brandeum</name>
    <dbReference type="NCBI Taxonomy" id="1076588"/>
    <lineage>
        <taxon>Bacteria</taxon>
        <taxon>Pseudomonadati</taxon>
        <taxon>Pseudomonadota</taxon>
        <taxon>Gammaproteobacteria</taxon>
        <taxon>Chromatiales</taxon>
        <taxon>Sedimenticolaceae</taxon>
        <taxon>Thiolapillus</taxon>
    </lineage>
</organism>
<keyword evidence="4 5" id="KW-0697">Rotamase</keyword>
<dbReference type="PANTHER" id="PTHR47245:SF2">
    <property type="entry name" value="PEPTIDYL-PROLYL CIS-TRANS ISOMERASE HP_0175-RELATED"/>
    <property type="match status" value="1"/>
</dbReference>
<dbReference type="EC" id="5.2.1.8" evidence="3"/>
<evidence type="ECO:0000256" key="1">
    <source>
        <dbReference type="ARBA" id="ARBA00000971"/>
    </source>
</evidence>
<comment type="similarity">
    <text evidence="2">Belongs to the PpiC/parvulin rotamase family.</text>
</comment>
<dbReference type="Gene3D" id="3.10.50.40">
    <property type="match status" value="1"/>
</dbReference>
<dbReference type="KEGG" id="tbn:TBH_C0487"/>
<dbReference type="RefSeq" id="WP_082030540.1">
    <property type="nucleotide sequence ID" value="NZ_AP012273.1"/>
</dbReference>
<evidence type="ECO:0000256" key="2">
    <source>
        <dbReference type="ARBA" id="ARBA00007656"/>
    </source>
</evidence>
<evidence type="ECO:0000256" key="3">
    <source>
        <dbReference type="ARBA" id="ARBA00013194"/>
    </source>
</evidence>
<reference evidence="8 9" key="1">
    <citation type="journal article" date="2014" name="PLoS ONE">
        <title>Physiological and genomic features of a novel sulfur-oxidizing gammaproteobacterium belonging to a previously uncultivated symbiotic lineage isolated from a hydrothermal vent.</title>
        <authorList>
            <person name="Nunoura T."/>
            <person name="Takaki Y."/>
            <person name="Kazama H."/>
            <person name="Kakuta J."/>
            <person name="Shimamura S."/>
            <person name="Makita H."/>
            <person name="Hirai M."/>
            <person name="Miyazaki M."/>
            <person name="Takai K."/>
        </authorList>
    </citation>
    <scope>NUCLEOTIDE SEQUENCE [LARGE SCALE GENOMIC DNA]</scope>
    <source>
        <strain evidence="8 9">Hiromi1</strain>
    </source>
</reference>
<feature type="chain" id="PRO_5031389236" description="peptidylprolyl isomerase" evidence="6">
    <location>
        <begin position="21"/>
        <end position="303"/>
    </location>
</feature>
<feature type="signal peptide" evidence="6">
    <location>
        <begin position="1"/>
        <end position="20"/>
    </location>
</feature>
<comment type="catalytic activity">
    <reaction evidence="1">
        <text>[protein]-peptidylproline (omega=180) = [protein]-peptidylproline (omega=0)</text>
        <dbReference type="Rhea" id="RHEA:16237"/>
        <dbReference type="Rhea" id="RHEA-COMP:10747"/>
        <dbReference type="Rhea" id="RHEA-COMP:10748"/>
        <dbReference type="ChEBI" id="CHEBI:83833"/>
        <dbReference type="ChEBI" id="CHEBI:83834"/>
        <dbReference type="EC" id="5.2.1.8"/>
    </reaction>
</comment>
<dbReference type="PROSITE" id="PS50198">
    <property type="entry name" value="PPIC_PPIASE_2"/>
    <property type="match status" value="1"/>
</dbReference>
<dbReference type="AlphaFoldDB" id="A0A7U6JH30"/>
<dbReference type="OrthoDB" id="14196at2"/>